<dbReference type="InterPro" id="IPR016202">
    <property type="entry name" value="DNase_I"/>
</dbReference>
<dbReference type="Pfam" id="PF03372">
    <property type="entry name" value="Exo_endo_phos"/>
    <property type="match status" value="2"/>
</dbReference>
<gene>
    <name evidence="6" type="ORF">MAR_029809</name>
</gene>
<reference evidence="6" key="1">
    <citation type="submission" date="2022-11" db="EMBL/GenBank/DDBJ databases">
        <title>Centuries of genome instability and evolution in soft-shell clam transmissible cancer (bioRxiv).</title>
        <authorList>
            <person name="Hart S.F.M."/>
            <person name="Yonemitsu M.A."/>
            <person name="Giersch R.M."/>
            <person name="Beal B.F."/>
            <person name="Arriagada G."/>
            <person name="Davis B.W."/>
            <person name="Ostrander E.A."/>
            <person name="Goff S.P."/>
            <person name="Metzger M.J."/>
        </authorList>
    </citation>
    <scope>NUCLEOTIDE SEQUENCE</scope>
    <source>
        <strain evidence="6">MELC-2E11</strain>
        <tissue evidence="6">Siphon/mantle</tissue>
    </source>
</reference>
<feature type="domain" description="Endonuclease/exonuclease/phosphatase" evidence="5">
    <location>
        <begin position="313"/>
        <end position="566"/>
    </location>
</feature>
<dbReference type="PANTHER" id="PTHR11371:SF31">
    <property type="entry name" value="EXTRACELLULAR NUCLEASE"/>
    <property type="match status" value="1"/>
</dbReference>
<evidence type="ECO:0000256" key="2">
    <source>
        <dbReference type="ARBA" id="ARBA00022722"/>
    </source>
</evidence>
<evidence type="ECO:0000313" key="7">
    <source>
        <dbReference type="Proteomes" id="UP001164746"/>
    </source>
</evidence>
<dbReference type="EMBL" id="CP111013">
    <property type="protein sequence ID" value="WAQ97119.1"/>
    <property type="molecule type" value="Genomic_DNA"/>
</dbReference>
<keyword evidence="7" id="KW-1185">Reference proteome</keyword>
<accession>A0ABY7DII8</accession>
<dbReference type="InterPro" id="IPR005135">
    <property type="entry name" value="Endo/exonuclease/phosphatase"/>
</dbReference>
<feature type="signal peptide" evidence="4">
    <location>
        <begin position="1"/>
        <end position="21"/>
    </location>
</feature>
<keyword evidence="2" id="KW-0540">Nuclease</keyword>
<dbReference type="SUPFAM" id="SSF56219">
    <property type="entry name" value="DNase I-like"/>
    <property type="match status" value="2"/>
</dbReference>
<proteinExistence type="inferred from homology"/>
<sequence>MQSVVLLFGFIFVLYVQSVSSFRIGAFNVQIFGKSKMSKPEVVNVLVEIISRYDIILIQEIRDASEEAIYKLLELVNENDPGGNFAMQLSPRLGRTNSKEQYAFLYRESNGIHIQGVYVYDDGNETLSTVNNTVDTFEREPYVIWFSSDRTALKEFVLIGVHVAPGNAVAEINHLQDVFTDAKQRWNIDDIVVMGDLNADCSYVPQKYWANIPLKHDPSYLWLIPDDDDTTVSDSDCAYDRFIMTGEQFIENHVNGSATVFRYDIEYGLNESLSSAVSDHYPIDFLLKEKKISSDGASLMGTHSVSSFRIGAFNVQIFGKSKMNKPEVVNVLVEIISRYDIILIQEIRDASEEAINKLLELVNENDPGGNFAMQLSPRLGRTNSKEQYAFLYRESNGIHIQGVYVYDDGNETLSTVNNTVDTFEREPYIIWFSSDRTVLKEFVLIGVHVAPGDAVAEINHLQDVFADAKQRWNIDDIVVMGDLNADCSYVPQKYWANIPLKHDPSYVWLIPDDDDTTVSDSDCAYDRFIMTGEQFIENHVNGSTTVFRYDIEYGLNESLSSAVSDHYPIDFLLKEKKICSDGASL</sequence>
<name>A0ABY7DII8_MYAAR</name>
<dbReference type="Gene3D" id="3.60.10.10">
    <property type="entry name" value="Endonuclease/exonuclease/phosphatase"/>
    <property type="match status" value="2"/>
</dbReference>
<dbReference type="PRINTS" id="PR00130">
    <property type="entry name" value="DNASEI"/>
</dbReference>
<dbReference type="PANTHER" id="PTHR11371">
    <property type="entry name" value="DEOXYRIBONUCLEASE"/>
    <property type="match status" value="1"/>
</dbReference>
<feature type="chain" id="PRO_5046172741" evidence="4">
    <location>
        <begin position="22"/>
        <end position="585"/>
    </location>
</feature>
<protein>
    <submittedName>
        <fullName evidence="6">DNAS1-like protein</fullName>
    </submittedName>
</protein>
<dbReference type="InterPro" id="IPR036691">
    <property type="entry name" value="Endo/exonu/phosph_ase_sf"/>
</dbReference>
<keyword evidence="3" id="KW-0378">Hydrolase</keyword>
<feature type="domain" description="Endonuclease/exonuclease/phosphatase" evidence="5">
    <location>
        <begin position="27"/>
        <end position="280"/>
    </location>
</feature>
<evidence type="ECO:0000256" key="3">
    <source>
        <dbReference type="ARBA" id="ARBA00022801"/>
    </source>
</evidence>
<comment type="similarity">
    <text evidence="1">Belongs to the DNase I family.</text>
</comment>
<evidence type="ECO:0000256" key="1">
    <source>
        <dbReference type="ARBA" id="ARBA00007359"/>
    </source>
</evidence>
<dbReference type="Proteomes" id="UP001164746">
    <property type="component" value="Chromosome 2"/>
</dbReference>
<dbReference type="SMART" id="SM00476">
    <property type="entry name" value="DNaseIc"/>
    <property type="match status" value="2"/>
</dbReference>
<evidence type="ECO:0000313" key="6">
    <source>
        <dbReference type="EMBL" id="WAQ97119.1"/>
    </source>
</evidence>
<keyword evidence="4" id="KW-0732">Signal</keyword>
<evidence type="ECO:0000259" key="5">
    <source>
        <dbReference type="Pfam" id="PF03372"/>
    </source>
</evidence>
<feature type="non-terminal residue" evidence="6">
    <location>
        <position position="585"/>
    </location>
</feature>
<organism evidence="6 7">
    <name type="scientific">Mya arenaria</name>
    <name type="common">Soft-shell clam</name>
    <dbReference type="NCBI Taxonomy" id="6604"/>
    <lineage>
        <taxon>Eukaryota</taxon>
        <taxon>Metazoa</taxon>
        <taxon>Spiralia</taxon>
        <taxon>Lophotrochozoa</taxon>
        <taxon>Mollusca</taxon>
        <taxon>Bivalvia</taxon>
        <taxon>Autobranchia</taxon>
        <taxon>Heteroconchia</taxon>
        <taxon>Euheterodonta</taxon>
        <taxon>Imparidentia</taxon>
        <taxon>Neoheterodontei</taxon>
        <taxon>Myida</taxon>
        <taxon>Myoidea</taxon>
        <taxon>Myidae</taxon>
        <taxon>Mya</taxon>
    </lineage>
</organism>
<dbReference type="CDD" id="cd10282">
    <property type="entry name" value="DNase1"/>
    <property type="match status" value="2"/>
</dbReference>
<evidence type="ECO:0000256" key="4">
    <source>
        <dbReference type="SAM" id="SignalP"/>
    </source>
</evidence>